<keyword evidence="2" id="KW-1185">Reference proteome</keyword>
<organism evidence="1 2">
    <name type="scientific">Kushneria sinocarnis</name>
    <dbReference type="NCBI Taxonomy" id="595502"/>
    <lineage>
        <taxon>Bacteria</taxon>
        <taxon>Pseudomonadati</taxon>
        <taxon>Pseudomonadota</taxon>
        <taxon>Gammaproteobacteria</taxon>
        <taxon>Oceanospirillales</taxon>
        <taxon>Halomonadaceae</taxon>
        <taxon>Kushneria</taxon>
    </lineage>
</organism>
<comment type="caution">
    <text evidence="1">The sequence shown here is derived from an EMBL/GenBank/DDBJ whole genome shotgun (WGS) entry which is preliminary data.</text>
</comment>
<protein>
    <submittedName>
        <fullName evidence="1">Uncharacterized protein</fullName>
    </submittedName>
</protein>
<proteinExistence type="predicted"/>
<evidence type="ECO:0000313" key="2">
    <source>
        <dbReference type="Proteomes" id="UP000281975"/>
    </source>
</evidence>
<accession>A0A420WUH7</accession>
<name>A0A420WUH7_9GAMM</name>
<dbReference type="EMBL" id="RBIN01000007">
    <property type="protein sequence ID" value="RKQ97098.1"/>
    <property type="molecule type" value="Genomic_DNA"/>
</dbReference>
<sequence length="65" mass="7752">MKEWKQRTGYYNGKTQAEIDQDERMTELARAQYVEATQAIVTKARQDRMRATYTRYDENGEVIDE</sequence>
<dbReference type="RefSeq" id="WP_121173437.1">
    <property type="nucleotide sequence ID" value="NZ_RBIN01000007.1"/>
</dbReference>
<evidence type="ECO:0000313" key="1">
    <source>
        <dbReference type="EMBL" id="RKQ97098.1"/>
    </source>
</evidence>
<dbReference type="Proteomes" id="UP000281975">
    <property type="component" value="Unassembled WGS sequence"/>
</dbReference>
<gene>
    <name evidence="1" type="ORF">C7446_2517</name>
</gene>
<reference evidence="1 2" key="1">
    <citation type="submission" date="2018-10" db="EMBL/GenBank/DDBJ databases">
        <title>Genomic Encyclopedia of Type Strains, Phase IV (KMG-IV): sequencing the most valuable type-strain genomes for metagenomic binning, comparative biology and taxonomic classification.</title>
        <authorList>
            <person name="Goeker M."/>
        </authorList>
    </citation>
    <scope>NUCLEOTIDE SEQUENCE [LARGE SCALE GENOMIC DNA]</scope>
    <source>
        <strain evidence="1 2">DSM 23229</strain>
    </source>
</reference>
<dbReference type="AlphaFoldDB" id="A0A420WUH7"/>